<evidence type="ECO:0000259" key="1">
    <source>
        <dbReference type="PROSITE" id="PS51464"/>
    </source>
</evidence>
<dbReference type="Gene3D" id="3.40.50.10490">
    <property type="entry name" value="Glucose-6-phosphate isomerase like protein, domain 1"/>
    <property type="match status" value="1"/>
</dbReference>
<name>A0AAW9SSA6_9RHOB</name>
<comment type="caution">
    <text evidence="2">The sequence shown here is derived from an EMBL/GenBank/DDBJ whole genome shotgun (WGS) entry which is preliminary data.</text>
</comment>
<protein>
    <submittedName>
        <fullName evidence="2">Sugar isomerase domain-containing protein</fullName>
    </submittedName>
</protein>
<dbReference type="NCBIfam" id="NF002805">
    <property type="entry name" value="PRK02947.1"/>
    <property type="match status" value="1"/>
</dbReference>
<keyword evidence="3" id="KW-1185">Reference proteome</keyword>
<dbReference type="AlphaFoldDB" id="A0AAW9SSA6"/>
<dbReference type="PROSITE" id="PS51464">
    <property type="entry name" value="SIS"/>
    <property type="match status" value="1"/>
</dbReference>
<dbReference type="SUPFAM" id="SSF100950">
    <property type="entry name" value="NagB/RpiA/CoA transferase-like"/>
    <property type="match status" value="1"/>
</dbReference>
<gene>
    <name evidence="2" type="ORF">ABFB10_22135</name>
</gene>
<accession>A0AAW9SSA6</accession>
<sequence length="520" mass="55909">MMTSDHVARSPAHAGSGLSERYTVEIYQTRAEMGRAVAMDVANRMRAVAADKGSVRMIFAAAPSQSEVLEALTALPNVPWDRVTAFHMDDYLGLEAEAPQRFGNWLQEHLFSKIPAATVHRIAATGTADEICQGYAGLLGEAPIDIVCLGIGVNGHIAFNDPPVADFDDPLSVRVVELDEVCRQQQVDDDCFDRLEAVPQQAITLTIPTLMGAGALFCTVPGARKKAAVKAALEGPITTDCPASILRTHPNCTIYLDREAAPMADTTLTADALCDAYLDDVTALMQRIHTEEKEPLDRAARLLADQIAEDRLVHVFGPGGHSNLATQEVFFRAGGLMHVNAILDEGTLLSNGALRSMAIERTPGYGRVVIDNQGLGEGDILILVNAYGINAALIDAALIARERGVRTIGISSRQHAEGTAADHPARHPTKQNLHDLVDVAIDSKVQIGDAIVDIPGMTERIAAVSTYANATALNLLVIRTVLHIRERGIEPPVWRSGNAPGGDEANRKFLGNFRGRVRAL</sequence>
<proteinExistence type="predicted"/>
<dbReference type="PANTHER" id="PTHR11280:SF6">
    <property type="entry name" value="GLUCOSAMINE-6-PHOSPHATE ISOMERASE NAGB"/>
    <property type="match status" value="1"/>
</dbReference>
<reference evidence="2 3" key="1">
    <citation type="submission" date="2024-05" db="EMBL/GenBank/DDBJ databases">
        <title>Genome sequence of Ponticoccus litoralis KCCM 90028.</title>
        <authorList>
            <person name="Kim J.M."/>
            <person name="Lee J.K."/>
            <person name="Choi B.J."/>
            <person name="Bayburt H."/>
            <person name="Baek J.H."/>
            <person name="Jeon C.O."/>
        </authorList>
    </citation>
    <scope>NUCLEOTIDE SEQUENCE [LARGE SCALE GENOMIC DNA]</scope>
    <source>
        <strain evidence="2 3">KCCM 90028</strain>
    </source>
</reference>
<dbReference type="RefSeq" id="WP_347168381.1">
    <property type="nucleotide sequence ID" value="NZ_JBDNCH010000004.1"/>
</dbReference>
<dbReference type="InterPro" id="IPR004547">
    <property type="entry name" value="Glucosamine6P_isomerase"/>
</dbReference>
<dbReference type="Gene3D" id="3.40.50.1360">
    <property type="match status" value="1"/>
</dbReference>
<dbReference type="InterPro" id="IPR046348">
    <property type="entry name" value="SIS_dom_sf"/>
</dbReference>
<dbReference type="PANTHER" id="PTHR11280">
    <property type="entry name" value="GLUCOSAMINE-6-PHOSPHATE ISOMERASE"/>
    <property type="match status" value="1"/>
</dbReference>
<dbReference type="GO" id="GO:0005975">
    <property type="term" value="P:carbohydrate metabolic process"/>
    <property type="evidence" value="ECO:0007669"/>
    <property type="project" value="InterPro"/>
</dbReference>
<dbReference type="GO" id="GO:0019262">
    <property type="term" value="P:N-acetylneuraminate catabolic process"/>
    <property type="evidence" value="ECO:0007669"/>
    <property type="project" value="TreeGrafter"/>
</dbReference>
<dbReference type="GO" id="GO:0004342">
    <property type="term" value="F:glucosamine-6-phosphate deaminase activity"/>
    <property type="evidence" value="ECO:0007669"/>
    <property type="project" value="InterPro"/>
</dbReference>
<feature type="domain" description="SIS" evidence="1">
    <location>
        <begin position="303"/>
        <end position="487"/>
    </location>
</feature>
<dbReference type="GO" id="GO:0006046">
    <property type="term" value="P:N-acetylglucosamine catabolic process"/>
    <property type="evidence" value="ECO:0007669"/>
    <property type="project" value="TreeGrafter"/>
</dbReference>
<dbReference type="CDD" id="cd01399">
    <property type="entry name" value="GlcN6P_deaminase"/>
    <property type="match status" value="1"/>
</dbReference>
<dbReference type="GO" id="GO:0097367">
    <property type="term" value="F:carbohydrate derivative binding"/>
    <property type="evidence" value="ECO:0007669"/>
    <property type="project" value="InterPro"/>
</dbReference>
<dbReference type="InterPro" id="IPR037171">
    <property type="entry name" value="NagB/RpiA_transferase-like"/>
</dbReference>
<dbReference type="GO" id="GO:0006043">
    <property type="term" value="P:glucosamine catabolic process"/>
    <property type="evidence" value="ECO:0007669"/>
    <property type="project" value="TreeGrafter"/>
</dbReference>
<dbReference type="Pfam" id="PF01182">
    <property type="entry name" value="Glucosamine_iso"/>
    <property type="match status" value="1"/>
</dbReference>
<dbReference type="InterPro" id="IPR006148">
    <property type="entry name" value="Glc/Gal-6P_isomerase"/>
</dbReference>
<dbReference type="GO" id="GO:0042802">
    <property type="term" value="F:identical protein binding"/>
    <property type="evidence" value="ECO:0007669"/>
    <property type="project" value="TreeGrafter"/>
</dbReference>
<dbReference type="GO" id="GO:0016853">
    <property type="term" value="F:isomerase activity"/>
    <property type="evidence" value="ECO:0007669"/>
    <property type="project" value="UniProtKB-KW"/>
</dbReference>
<keyword evidence="2" id="KW-0413">Isomerase</keyword>
<organism evidence="2 3">
    <name type="scientific">Ponticoccus litoralis</name>
    <dbReference type="NCBI Taxonomy" id="422297"/>
    <lineage>
        <taxon>Bacteria</taxon>
        <taxon>Pseudomonadati</taxon>
        <taxon>Pseudomonadota</taxon>
        <taxon>Alphaproteobacteria</taxon>
        <taxon>Rhodobacterales</taxon>
        <taxon>Roseobacteraceae</taxon>
        <taxon>Ponticoccus</taxon>
    </lineage>
</organism>
<dbReference type="InterPro" id="IPR001347">
    <property type="entry name" value="SIS_dom"/>
</dbReference>
<dbReference type="SUPFAM" id="SSF53697">
    <property type="entry name" value="SIS domain"/>
    <property type="match status" value="1"/>
</dbReference>
<dbReference type="Proteomes" id="UP001428774">
    <property type="component" value="Unassembled WGS sequence"/>
</dbReference>
<dbReference type="Pfam" id="PF13580">
    <property type="entry name" value="SIS_2"/>
    <property type="match status" value="1"/>
</dbReference>
<evidence type="ECO:0000313" key="3">
    <source>
        <dbReference type="Proteomes" id="UP001428774"/>
    </source>
</evidence>
<dbReference type="EMBL" id="JBDNCH010000004">
    <property type="protein sequence ID" value="MEN9063286.1"/>
    <property type="molecule type" value="Genomic_DNA"/>
</dbReference>
<dbReference type="GO" id="GO:0005737">
    <property type="term" value="C:cytoplasm"/>
    <property type="evidence" value="ECO:0007669"/>
    <property type="project" value="TreeGrafter"/>
</dbReference>
<evidence type="ECO:0000313" key="2">
    <source>
        <dbReference type="EMBL" id="MEN9063286.1"/>
    </source>
</evidence>